<dbReference type="PANTHER" id="PTHR46517:SF1">
    <property type="entry name" value="FRUCTOSE-2,6-BISPHOSPHATASE TIGAR"/>
    <property type="match status" value="1"/>
</dbReference>
<proteinExistence type="predicted"/>
<sequence length="256" mass="29389">MKQAIEGKREPVCEQSLNSQQDMEPYHANEDSQWDLELVLVRHGTTLWNRERRYLGHSDISLLAGAEQELEPMRERLQGRSFARIYCSDLMRCRQTLQIILPESALKSGRALSAKPPIMDPRLRELDFGEWDGKTYDMLKSVALYRAWIDEPQRITPPGGESWTDFEHRLRDFLDSLYEWRFAMEAQPISLADAPPSVLVVTHGGVIRQLACMLNPGHDFWSLNPEPGAALSIQLRLAEPHKFIANILSHSLDKGW</sequence>
<evidence type="ECO:0000313" key="4">
    <source>
        <dbReference type="Proteomes" id="UP000214666"/>
    </source>
</evidence>
<accession>A0A222WPW0</accession>
<dbReference type="GO" id="GO:0043456">
    <property type="term" value="P:regulation of pentose-phosphate shunt"/>
    <property type="evidence" value="ECO:0007669"/>
    <property type="project" value="TreeGrafter"/>
</dbReference>
<dbReference type="RefSeq" id="WP_094155885.1">
    <property type="nucleotide sequence ID" value="NZ_CP020028.1"/>
</dbReference>
<dbReference type="SUPFAM" id="SSF53254">
    <property type="entry name" value="Phosphoglycerate mutase-like"/>
    <property type="match status" value="1"/>
</dbReference>
<feature type="binding site" evidence="2">
    <location>
        <begin position="42"/>
        <end position="49"/>
    </location>
    <ligand>
        <name>substrate</name>
    </ligand>
</feature>
<dbReference type="Gene3D" id="3.40.50.1240">
    <property type="entry name" value="Phosphoglycerate mutase-like"/>
    <property type="match status" value="1"/>
</dbReference>
<name>A0A222WPW0_9BACL</name>
<dbReference type="AlphaFoldDB" id="A0A222WPW0"/>
<dbReference type="SMART" id="SM00855">
    <property type="entry name" value="PGAM"/>
    <property type="match status" value="1"/>
</dbReference>
<dbReference type="EMBL" id="CP020028">
    <property type="protein sequence ID" value="ASR48539.1"/>
    <property type="molecule type" value="Genomic_DNA"/>
</dbReference>
<keyword evidence="4" id="KW-1185">Reference proteome</keyword>
<dbReference type="GO" id="GO:0005829">
    <property type="term" value="C:cytosol"/>
    <property type="evidence" value="ECO:0007669"/>
    <property type="project" value="TreeGrafter"/>
</dbReference>
<dbReference type="GO" id="GO:0004331">
    <property type="term" value="F:fructose-2,6-bisphosphate 2-phosphatase activity"/>
    <property type="evidence" value="ECO:0007669"/>
    <property type="project" value="TreeGrafter"/>
</dbReference>
<dbReference type="KEGG" id="pkb:B4V02_18450"/>
<evidence type="ECO:0000313" key="3">
    <source>
        <dbReference type="EMBL" id="ASR48539.1"/>
    </source>
</evidence>
<reference evidence="3 4" key="1">
    <citation type="submission" date="2017-03" db="EMBL/GenBank/DDBJ databases">
        <title>Complete genome sequence of Paenibacillus Kribbensis producing bioflocculants.</title>
        <authorList>
            <person name="Lee H.-G."/>
            <person name="Oh H.-M."/>
        </authorList>
    </citation>
    <scope>NUCLEOTIDE SEQUENCE [LARGE SCALE GENOMIC DNA]</scope>
    <source>
        <strain evidence="3 4">AM49</strain>
    </source>
</reference>
<dbReference type="InterPro" id="IPR051695">
    <property type="entry name" value="Phosphoglycerate_Mutase"/>
</dbReference>
<keyword evidence="1" id="KW-0378">Hydrolase</keyword>
<dbReference type="InterPro" id="IPR029033">
    <property type="entry name" value="His_PPase_superfam"/>
</dbReference>
<feature type="binding site" evidence="2">
    <location>
        <position position="92"/>
    </location>
    <ligand>
        <name>substrate</name>
    </ligand>
</feature>
<dbReference type="Pfam" id="PF00300">
    <property type="entry name" value="His_Phos_1"/>
    <property type="match status" value="1"/>
</dbReference>
<dbReference type="GO" id="GO:0045820">
    <property type="term" value="P:negative regulation of glycolytic process"/>
    <property type="evidence" value="ECO:0007669"/>
    <property type="project" value="TreeGrafter"/>
</dbReference>
<organism evidence="3 4">
    <name type="scientific">Paenibacillus kribbensis</name>
    <dbReference type="NCBI Taxonomy" id="172713"/>
    <lineage>
        <taxon>Bacteria</taxon>
        <taxon>Bacillati</taxon>
        <taxon>Bacillota</taxon>
        <taxon>Bacilli</taxon>
        <taxon>Bacillales</taxon>
        <taxon>Paenibacillaceae</taxon>
        <taxon>Paenibacillus</taxon>
    </lineage>
</organism>
<dbReference type="STRING" id="172713.GCA_001705305_03739"/>
<evidence type="ECO:0000256" key="1">
    <source>
        <dbReference type="ARBA" id="ARBA00022801"/>
    </source>
</evidence>
<dbReference type="CDD" id="cd07067">
    <property type="entry name" value="HP_PGM_like"/>
    <property type="match status" value="1"/>
</dbReference>
<evidence type="ECO:0000256" key="2">
    <source>
        <dbReference type="PIRSR" id="PIRSR613078-2"/>
    </source>
</evidence>
<dbReference type="Proteomes" id="UP000214666">
    <property type="component" value="Chromosome"/>
</dbReference>
<gene>
    <name evidence="3" type="ORF">B4V02_18450</name>
</gene>
<dbReference type="InterPro" id="IPR013078">
    <property type="entry name" value="His_Pase_superF_clade-1"/>
</dbReference>
<protein>
    <submittedName>
        <fullName evidence="3">Fructose-2,6-bisphosphatase</fullName>
    </submittedName>
</protein>
<dbReference type="PANTHER" id="PTHR46517">
    <property type="entry name" value="FRUCTOSE-2,6-BISPHOSPHATASE TIGAR"/>
    <property type="match status" value="1"/>
</dbReference>
<dbReference type="OrthoDB" id="9783269at2"/>